<sequence length="344" mass="37444">MNWSIAFVQLGLSQPFVTSKGCQSSVSPIFVRCHSSVDNSIGFGSVVVSKDAPMSNNQVLEQFQSSVANLKAECCTTLRASLRTLNISPAIRSGLNMAIISLEAQRLGMPVSHVLGLPAPKRIVSGISIGVSSRAELRRDLSRYLAWPIIKLKLDHADLDVLAEIRAHYEGRIWVDGNGAWDYRSTSLALPELEAFDVEILEQPLQAGNIEFLGELRHATSIKIFADEDCSSLGDLHKLNGHVDGVNIKLMKCGGLDSALEIVTQARELGMETMMGCKTESYLGIAAAAQLAGTVDYCDLDGAVDIEKDFFIGNEIKDGILSVNKDCMLARFQEGDRNVNWLSV</sequence>
<dbReference type="Gene3D" id="3.20.20.120">
    <property type="entry name" value="Enolase-like C-terminal domain"/>
    <property type="match status" value="1"/>
</dbReference>
<accession>F9T3W9</accession>
<dbReference type="Proteomes" id="UP000030071">
    <property type="component" value="Plasmid p251"/>
</dbReference>
<evidence type="ECO:0000259" key="2">
    <source>
        <dbReference type="SMART" id="SM00922"/>
    </source>
</evidence>
<evidence type="ECO:0000256" key="1">
    <source>
        <dbReference type="ARBA" id="ARBA00022723"/>
    </source>
</evidence>
<dbReference type="GO" id="GO:0003824">
    <property type="term" value="F:catalytic activity"/>
    <property type="evidence" value="ECO:0007669"/>
    <property type="project" value="UniProtKB-ARBA"/>
</dbReference>
<dbReference type="RefSeq" id="WP_004744202.1">
    <property type="nucleotide sequence ID" value="NZ_AFWI01000112.1"/>
</dbReference>
<name>F9T3W9_9VIBR</name>
<dbReference type="GeneID" id="23447808"/>
<evidence type="ECO:0000313" key="6">
    <source>
        <dbReference type="Proteomes" id="UP000030071"/>
    </source>
</evidence>
<evidence type="ECO:0000313" key="4">
    <source>
        <dbReference type="EMBL" id="EGU56484.1"/>
    </source>
</evidence>
<dbReference type="SUPFAM" id="SSF51604">
    <property type="entry name" value="Enolase C-terminal domain-like"/>
    <property type="match status" value="1"/>
</dbReference>
<dbReference type="InterPro" id="IPR029017">
    <property type="entry name" value="Enolase-like_N"/>
</dbReference>
<dbReference type="EMBL" id="AFWI01000112">
    <property type="protein sequence ID" value="EGU56484.1"/>
    <property type="molecule type" value="Genomic_DNA"/>
</dbReference>
<dbReference type="InterPro" id="IPR013342">
    <property type="entry name" value="Mandelate_racemase_C"/>
</dbReference>
<dbReference type="PATRIC" id="fig|1051646.9.peg.4904"/>
<dbReference type="SUPFAM" id="SSF54826">
    <property type="entry name" value="Enolase N-terminal domain-like"/>
    <property type="match status" value="1"/>
</dbReference>
<organism evidence="3 6">
    <name type="scientific">Vibrio tubiashii ATCC 19109</name>
    <dbReference type="NCBI Taxonomy" id="1051646"/>
    <lineage>
        <taxon>Bacteria</taxon>
        <taxon>Pseudomonadati</taxon>
        <taxon>Pseudomonadota</taxon>
        <taxon>Gammaproteobacteria</taxon>
        <taxon>Vibrionales</taxon>
        <taxon>Vibrionaceae</taxon>
        <taxon>Vibrio</taxon>
        <taxon>Vibrio oreintalis group</taxon>
    </lineage>
</organism>
<dbReference type="GO" id="GO:0046872">
    <property type="term" value="F:metal ion binding"/>
    <property type="evidence" value="ECO:0007669"/>
    <property type="project" value="UniProtKB-KW"/>
</dbReference>
<geneLocation type="plasmid" evidence="3 6">
    <name>p251</name>
</geneLocation>
<evidence type="ECO:0000313" key="3">
    <source>
        <dbReference type="EMBL" id="AIW17163.1"/>
    </source>
</evidence>
<dbReference type="AlphaFoldDB" id="F9T3W9"/>
<dbReference type="InterPro" id="IPR036849">
    <property type="entry name" value="Enolase-like_C_sf"/>
</dbReference>
<evidence type="ECO:0000313" key="5">
    <source>
        <dbReference type="Proteomes" id="UP000003836"/>
    </source>
</evidence>
<dbReference type="eggNOG" id="COG4948">
    <property type="taxonomic scope" value="Bacteria"/>
</dbReference>
<keyword evidence="3" id="KW-0614">Plasmid</keyword>
<keyword evidence="1" id="KW-0479">Metal-binding</keyword>
<keyword evidence="5" id="KW-1185">Reference proteome</keyword>
<dbReference type="EMBL" id="CP009356">
    <property type="protein sequence ID" value="AIW17163.1"/>
    <property type="molecule type" value="Genomic_DNA"/>
</dbReference>
<dbReference type="PANTHER" id="PTHR48073">
    <property type="entry name" value="O-SUCCINYLBENZOATE SYNTHASE-RELATED"/>
    <property type="match status" value="1"/>
</dbReference>
<dbReference type="InterPro" id="IPR029065">
    <property type="entry name" value="Enolase_C-like"/>
</dbReference>
<dbReference type="SFLD" id="SFLDS00001">
    <property type="entry name" value="Enolase"/>
    <property type="match status" value="1"/>
</dbReference>
<dbReference type="SMART" id="SM00922">
    <property type="entry name" value="MR_MLE"/>
    <property type="match status" value="1"/>
</dbReference>
<dbReference type="Pfam" id="PF13378">
    <property type="entry name" value="MR_MLE_C"/>
    <property type="match status" value="1"/>
</dbReference>
<dbReference type="HOGENOM" id="CLU_030273_4_3_6"/>
<dbReference type="Gene3D" id="3.30.390.10">
    <property type="entry name" value="Enolase-like, N-terminal domain"/>
    <property type="match status" value="1"/>
</dbReference>
<reference evidence="4 5" key="2">
    <citation type="journal article" date="2012" name="Int. J. Syst. Evol. Microbiol.">
        <title>Vibrio caribbeanicus sp. nov., isolated from the marine sponge Scleritoderma cyanea.</title>
        <authorList>
            <person name="Hoffmann M."/>
            <person name="Monday S.R."/>
            <person name="Allard M.W."/>
            <person name="Strain E.A."/>
            <person name="Whittaker P."/>
            <person name="Naum M."/>
            <person name="McCarthy P.J."/>
            <person name="Lopez J.V."/>
            <person name="Fischer M."/>
            <person name="Brown E.W."/>
        </authorList>
    </citation>
    <scope>NUCLEOTIDE SEQUENCE [LARGE SCALE GENOMIC DNA]</scope>
    <source>
        <strain evidence="4 5">ATCC 19109</strain>
    </source>
</reference>
<gene>
    <name evidence="3" type="ORF">IX91_24095</name>
    <name evidence="4" type="ORF">VITU9109_17358</name>
</gene>
<dbReference type="PANTHER" id="PTHR48073:SF2">
    <property type="entry name" value="O-SUCCINYLBENZOATE SYNTHASE"/>
    <property type="match status" value="1"/>
</dbReference>
<dbReference type="KEGG" id="vtu:IX91_24095"/>
<protein>
    <submittedName>
        <fullName evidence="3 4">Mandelate racemase</fullName>
    </submittedName>
</protein>
<dbReference type="Proteomes" id="UP000003836">
    <property type="component" value="Unassembled WGS sequence"/>
</dbReference>
<reference evidence="4" key="1">
    <citation type="submission" date="2011-08" db="EMBL/GenBank/DDBJ databases">
        <authorList>
            <person name="Hoffman M."/>
            <person name="Strain E.A."/>
            <person name="Brown E."/>
            <person name="Allard M.W."/>
        </authorList>
    </citation>
    <scope>NUCLEOTIDE SEQUENCE</scope>
    <source>
        <strain evidence="4">ATCC 19109</strain>
    </source>
</reference>
<reference evidence="3 6" key="3">
    <citation type="submission" date="2014-08" db="EMBL/GenBank/DDBJ databases">
        <title>First Complete Genome Sequence of the Shellfish Pathogen Vibrio tubiashii.</title>
        <authorList>
            <person name="Richards G.P."/>
            <person name="Needleman D.S."/>
            <person name="Watson M.A."/>
            <person name="Bono J.L."/>
        </authorList>
    </citation>
    <scope>NUCLEOTIDE SEQUENCE [LARGE SCALE GENOMIC DNA]</scope>
    <source>
        <strain evidence="3 6">ATCC 19109</strain>
        <plasmid evidence="3">p251</plasmid>
        <plasmid evidence="6">Plasmid p251</plasmid>
    </source>
</reference>
<feature type="domain" description="Mandelate racemase/muconate lactonizing enzyme C-terminal" evidence="2">
    <location>
        <begin position="134"/>
        <end position="223"/>
    </location>
</feature>
<proteinExistence type="predicted"/>